<comment type="caution">
    <text evidence="4">Lacks conserved residue(s) required for the propagation of feature annotation.</text>
</comment>
<evidence type="ECO:0000256" key="5">
    <source>
        <dbReference type="SAM" id="MobiDB-lite"/>
    </source>
</evidence>
<comment type="subcellular location">
    <subcellularLocation>
        <location evidence="1">Secreted</location>
    </subcellularLocation>
</comment>
<dbReference type="InterPro" id="IPR008160">
    <property type="entry name" value="Collagen"/>
</dbReference>
<sequence length="449" mass="50762">MIEKFQQNSFCTCLQLFHLICLLLFYGHVYQKIWRLELQIENKKLLLTTIQKVKRSPKAGLETAVNDELSQWTVLLGHDSIIPKNVFEISCQRVHRYCADEGKKLRGVAGPPGVKGPPGIIGPPGKRGPPGRSGPEGVAGEPGERGPQGKNGQCNCSLPDLYVHRIPVPGPPVPVDKLVPVPIVLVKEVEITKLVPFEPTPPGFAPPLGWRPGMPMPDKAHTRPIPKPGVIPSKGPFRFWWTRPYRKRPTVSTHTITGPTPPPREWSPKVEVNVTMNQTTLIQEPTEQVKRECKLNAVGIPVLHADSQYGATGSWFRDSMPRNDEWARKRWVTDTFASAVLECNETERHPWLYNRSHNYVDFSVDHNGIWVIYMRPDSERLLVSKVEEDLLVIATWELDVNGTELADAFVMCGVLYGLENAKERETFISFAFDLERKNFKNKYLNYLVN</sequence>
<evidence type="ECO:0000256" key="4">
    <source>
        <dbReference type="PROSITE-ProRule" id="PRU00446"/>
    </source>
</evidence>
<keyword evidence="3" id="KW-0677">Repeat</keyword>
<dbReference type="Pfam" id="PF01391">
    <property type="entry name" value="Collagen"/>
    <property type="match status" value="1"/>
</dbReference>
<dbReference type="PROSITE" id="PS51132">
    <property type="entry name" value="OLF"/>
    <property type="match status" value="1"/>
</dbReference>
<dbReference type="InterPro" id="IPR050605">
    <property type="entry name" value="Olfactomedin-like_domain"/>
</dbReference>
<evidence type="ECO:0000259" key="6">
    <source>
        <dbReference type="PROSITE" id="PS51132"/>
    </source>
</evidence>
<dbReference type="Pfam" id="PF02191">
    <property type="entry name" value="OLF"/>
    <property type="match status" value="1"/>
</dbReference>
<accession>A0A915NM25</accession>
<name>A0A915NM25_9BILA</name>
<feature type="region of interest" description="Disordered" evidence="5">
    <location>
        <begin position="108"/>
        <end position="153"/>
    </location>
</feature>
<feature type="domain" description="Olfactomedin-like" evidence="6">
    <location>
        <begin position="218"/>
        <end position="449"/>
    </location>
</feature>
<dbReference type="PANTHER" id="PTHR23192">
    <property type="entry name" value="OLFACTOMEDIN-RELATED"/>
    <property type="match status" value="1"/>
</dbReference>
<organism evidence="7 8">
    <name type="scientific">Meloidogyne floridensis</name>
    <dbReference type="NCBI Taxonomy" id="298350"/>
    <lineage>
        <taxon>Eukaryota</taxon>
        <taxon>Metazoa</taxon>
        <taxon>Ecdysozoa</taxon>
        <taxon>Nematoda</taxon>
        <taxon>Chromadorea</taxon>
        <taxon>Rhabditida</taxon>
        <taxon>Tylenchina</taxon>
        <taxon>Tylenchomorpha</taxon>
        <taxon>Tylenchoidea</taxon>
        <taxon>Meloidogynidae</taxon>
        <taxon>Meloidogyninae</taxon>
        <taxon>Meloidogyne</taxon>
    </lineage>
</organism>
<dbReference type="AlphaFoldDB" id="A0A915NM25"/>
<dbReference type="PANTHER" id="PTHR23192:SF83">
    <property type="entry name" value="OLFACTOMEDIN-LIKE DOMAIN-CONTAINING PROTEIN"/>
    <property type="match status" value="1"/>
</dbReference>
<reference evidence="8" key="1">
    <citation type="submission" date="2022-11" db="UniProtKB">
        <authorList>
            <consortium name="WormBaseParasite"/>
        </authorList>
    </citation>
    <scope>IDENTIFICATION</scope>
</reference>
<dbReference type="SMART" id="SM00284">
    <property type="entry name" value="OLF"/>
    <property type="match status" value="1"/>
</dbReference>
<proteinExistence type="predicted"/>
<evidence type="ECO:0000256" key="2">
    <source>
        <dbReference type="ARBA" id="ARBA00022525"/>
    </source>
</evidence>
<dbReference type="WBParaSite" id="scf7180000420053.g4642">
    <property type="protein sequence ID" value="scf7180000420053.g4642"/>
    <property type="gene ID" value="scf7180000420053.g4642"/>
</dbReference>
<protein>
    <submittedName>
        <fullName evidence="8">Olfactomedin-like domain-containing protein</fullName>
    </submittedName>
</protein>
<evidence type="ECO:0000313" key="8">
    <source>
        <dbReference type="WBParaSite" id="scf7180000420053.g4642"/>
    </source>
</evidence>
<evidence type="ECO:0000256" key="3">
    <source>
        <dbReference type="ARBA" id="ARBA00022737"/>
    </source>
</evidence>
<keyword evidence="2" id="KW-0964">Secreted</keyword>
<dbReference type="Proteomes" id="UP000887560">
    <property type="component" value="Unplaced"/>
</dbReference>
<dbReference type="InterPro" id="IPR003112">
    <property type="entry name" value="Olfac-like_dom"/>
</dbReference>
<evidence type="ECO:0000313" key="7">
    <source>
        <dbReference type="Proteomes" id="UP000887560"/>
    </source>
</evidence>
<keyword evidence="7" id="KW-1185">Reference proteome</keyword>
<evidence type="ECO:0000256" key="1">
    <source>
        <dbReference type="ARBA" id="ARBA00004613"/>
    </source>
</evidence>
<dbReference type="GO" id="GO:0007165">
    <property type="term" value="P:signal transduction"/>
    <property type="evidence" value="ECO:0007669"/>
    <property type="project" value="TreeGrafter"/>
</dbReference>
<dbReference type="GO" id="GO:0005615">
    <property type="term" value="C:extracellular space"/>
    <property type="evidence" value="ECO:0007669"/>
    <property type="project" value="TreeGrafter"/>
</dbReference>